<evidence type="ECO:0000313" key="1">
    <source>
        <dbReference type="EMBL" id="NIE49569.1"/>
    </source>
</evidence>
<organism evidence="1">
    <name type="scientific">Rhipicephalus microplus</name>
    <name type="common">Cattle tick</name>
    <name type="synonym">Boophilus microplus</name>
    <dbReference type="NCBI Taxonomy" id="6941"/>
    <lineage>
        <taxon>Eukaryota</taxon>
        <taxon>Metazoa</taxon>
        <taxon>Ecdysozoa</taxon>
        <taxon>Arthropoda</taxon>
        <taxon>Chelicerata</taxon>
        <taxon>Arachnida</taxon>
        <taxon>Acari</taxon>
        <taxon>Parasitiformes</taxon>
        <taxon>Ixodida</taxon>
        <taxon>Ixodoidea</taxon>
        <taxon>Ixodidae</taxon>
        <taxon>Rhipicephalinae</taxon>
        <taxon>Rhipicephalus</taxon>
        <taxon>Boophilus</taxon>
    </lineage>
</organism>
<reference evidence="1" key="1">
    <citation type="submission" date="2020-03" db="EMBL/GenBank/DDBJ databases">
        <title>A transcriptome and proteome of the tick Rhipicephalus microplus shaped by the genetic composition of its hosts and developmental stage.</title>
        <authorList>
            <person name="Garcia G.R."/>
            <person name="Ribeiro J.M.C."/>
            <person name="Maruyama S.R."/>
            <person name="Gardinasse L.G."/>
            <person name="Nelson K."/>
            <person name="Ferreira B.R."/>
            <person name="Andrade T.G."/>
            <person name="Santos I.K.F.M."/>
        </authorList>
    </citation>
    <scope>NUCLEOTIDE SEQUENCE</scope>
    <source>
        <strain evidence="1">NSGR</strain>
        <tissue evidence="1">Salivary glands</tissue>
    </source>
</reference>
<proteinExistence type="predicted"/>
<name>A0A6G5AFI3_RHIMP</name>
<dbReference type="AlphaFoldDB" id="A0A6G5AFI3"/>
<dbReference type="EMBL" id="GIKN01007296">
    <property type="protein sequence ID" value="NIE49569.1"/>
    <property type="molecule type" value="Transcribed_RNA"/>
</dbReference>
<sequence>MKLNLVWLYWKKLCHNKSVQFTCSNRNRFTAVHTKFRNSAVRVRRCRHSTTPEMNDDVRTRFRPYFCSLNLHRLTNTDQWGNLTYGQFMRWKHLDRTHHVSTGGYGAYA</sequence>
<protein>
    <submittedName>
        <fullName evidence="1">Uncharacterized protein</fullName>
    </submittedName>
</protein>
<accession>A0A6G5AFI3</accession>